<protein>
    <submittedName>
        <fullName evidence="2">Uncharacterized protein</fullName>
    </submittedName>
</protein>
<feature type="transmembrane region" description="Helical" evidence="1">
    <location>
        <begin position="12"/>
        <end position="33"/>
    </location>
</feature>
<gene>
    <name evidence="2" type="ORF">SPARVUS_LOCUS6874889</name>
</gene>
<organism evidence="2 3">
    <name type="scientific">Staurois parvus</name>
    <dbReference type="NCBI Taxonomy" id="386267"/>
    <lineage>
        <taxon>Eukaryota</taxon>
        <taxon>Metazoa</taxon>
        <taxon>Chordata</taxon>
        <taxon>Craniata</taxon>
        <taxon>Vertebrata</taxon>
        <taxon>Euteleostomi</taxon>
        <taxon>Amphibia</taxon>
        <taxon>Batrachia</taxon>
        <taxon>Anura</taxon>
        <taxon>Neobatrachia</taxon>
        <taxon>Ranoidea</taxon>
        <taxon>Ranidae</taxon>
        <taxon>Staurois</taxon>
    </lineage>
</organism>
<keyword evidence="1" id="KW-0812">Transmembrane</keyword>
<evidence type="ECO:0000256" key="1">
    <source>
        <dbReference type="SAM" id="Phobius"/>
    </source>
</evidence>
<dbReference type="Proteomes" id="UP001162483">
    <property type="component" value="Unassembled WGS sequence"/>
</dbReference>
<reference evidence="2" key="1">
    <citation type="submission" date="2023-05" db="EMBL/GenBank/DDBJ databases">
        <authorList>
            <person name="Stuckert A."/>
        </authorList>
    </citation>
    <scope>NUCLEOTIDE SEQUENCE</scope>
</reference>
<name>A0ABN9DC61_9NEOB</name>
<keyword evidence="1" id="KW-1133">Transmembrane helix</keyword>
<feature type="non-terminal residue" evidence="2">
    <location>
        <position position="52"/>
    </location>
</feature>
<accession>A0ABN9DC61</accession>
<keyword evidence="3" id="KW-1185">Reference proteome</keyword>
<proteinExistence type="predicted"/>
<keyword evidence="1" id="KW-0472">Membrane</keyword>
<sequence length="52" mass="5676">MQEGVNMWGDQKVSCVLLCVLYTVSTLFCMALHSRAIQSSVQELTGDPIGNT</sequence>
<evidence type="ECO:0000313" key="3">
    <source>
        <dbReference type="Proteomes" id="UP001162483"/>
    </source>
</evidence>
<dbReference type="EMBL" id="CATNWA010014217">
    <property type="protein sequence ID" value="CAI9569166.1"/>
    <property type="molecule type" value="Genomic_DNA"/>
</dbReference>
<evidence type="ECO:0000313" key="2">
    <source>
        <dbReference type="EMBL" id="CAI9569166.1"/>
    </source>
</evidence>
<comment type="caution">
    <text evidence="2">The sequence shown here is derived from an EMBL/GenBank/DDBJ whole genome shotgun (WGS) entry which is preliminary data.</text>
</comment>